<dbReference type="InterPro" id="IPR013955">
    <property type="entry name" value="Rep_factor-A_C"/>
</dbReference>
<evidence type="ECO:0000259" key="7">
    <source>
        <dbReference type="Pfam" id="PF08646"/>
    </source>
</evidence>
<dbReference type="SUPFAM" id="SSF50249">
    <property type="entry name" value="Nucleic acid-binding proteins"/>
    <property type="match status" value="4"/>
</dbReference>
<dbReference type="CDD" id="cd04480">
    <property type="entry name" value="RPA1_DBD_A_like"/>
    <property type="match status" value="2"/>
</dbReference>
<protein>
    <recommendedName>
        <fullName evidence="7">Replication factor A C-terminal domain-containing protein</fullName>
    </recommendedName>
</protein>
<evidence type="ECO:0000256" key="3">
    <source>
        <dbReference type="ARBA" id="ARBA00022771"/>
    </source>
</evidence>
<reference evidence="8 9" key="1">
    <citation type="submission" date="2021-05" db="EMBL/GenBank/DDBJ databases">
        <title>Genome Assembly of Synthetic Allotetraploid Brassica napus Reveals Homoeologous Exchanges between Subgenomes.</title>
        <authorList>
            <person name="Davis J.T."/>
        </authorList>
    </citation>
    <scope>NUCLEOTIDE SEQUENCE [LARGE SCALE GENOMIC DNA]</scope>
    <source>
        <strain evidence="9">cv. Da-Ae</strain>
        <tissue evidence="8">Seedling</tissue>
    </source>
</reference>
<keyword evidence="3" id="KW-0863">Zinc-finger</keyword>
<name>A0ABQ7Z0E2_BRANA</name>
<comment type="similarity">
    <text evidence="1">Belongs to the replication factor A protein 1 family.</text>
</comment>
<comment type="caution">
    <text evidence="8">The sequence shown here is derived from an EMBL/GenBank/DDBJ whole genome shotgun (WGS) entry which is preliminary data.</text>
</comment>
<dbReference type="InterPro" id="IPR047192">
    <property type="entry name" value="Euk_RPA1_DBD_C"/>
</dbReference>
<feature type="region of interest" description="Disordered" evidence="6">
    <location>
        <begin position="471"/>
        <end position="509"/>
    </location>
</feature>
<proteinExistence type="inferred from homology"/>
<organism evidence="8 9">
    <name type="scientific">Brassica napus</name>
    <name type="common">Rape</name>
    <dbReference type="NCBI Taxonomy" id="3708"/>
    <lineage>
        <taxon>Eukaryota</taxon>
        <taxon>Viridiplantae</taxon>
        <taxon>Streptophyta</taxon>
        <taxon>Embryophyta</taxon>
        <taxon>Tracheophyta</taxon>
        <taxon>Spermatophyta</taxon>
        <taxon>Magnoliopsida</taxon>
        <taxon>eudicotyledons</taxon>
        <taxon>Gunneridae</taxon>
        <taxon>Pentapetalae</taxon>
        <taxon>rosids</taxon>
        <taxon>malvids</taxon>
        <taxon>Brassicales</taxon>
        <taxon>Brassicaceae</taxon>
        <taxon>Brassiceae</taxon>
        <taxon>Brassica</taxon>
    </lineage>
</organism>
<dbReference type="EMBL" id="JAGKQM010000016">
    <property type="protein sequence ID" value="KAH0873662.1"/>
    <property type="molecule type" value="Genomic_DNA"/>
</dbReference>
<dbReference type="PANTHER" id="PTHR47165:SF4">
    <property type="entry name" value="OS03G0429900 PROTEIN"/>
    <property type="match status" value="1"/>
</dbReference>
<dbReference type="CDD" id="cd04476">
    <property type="entry name" value="RPA1_DBD_C"/>
    <property type="match status" value="2"/>
</dbReference>
<keyword evidence="9" id="KW-1185">Reference proteome</keyword>
<feature type="domain" description="Replication factor A C-terminal" evidence="7">
    <location>
        <begin position="796"/>
        <end position="932"/>
    </location>
</feature>
<gene>
    <name evidence="8" type="ORF">HID58_071024</name>
</gene>
<sequence>MSSSLFQLHSIPRSFNPSLRLFDAPFDPERTCINRVFFSDLKSGKCSSVVEARLLRFWEARNVKRGGELMWVDMLLMDVNSTLIQATINANRLPRFRDRLAAGTMYSVSGFDVACCAQNFKLADSSLMIRFNDSTEFDVLSDPVSPIPAEGFRFRNQTELVGLANTNTQLPATELSDLNIEPVDIIGEIVAVKSTVSDPPEDKNRVMVTVKLENDVSVTLSLFDAQAVLFHQKLGGMRDDPKVIVATSINPKMVGGRLFLNATSGTHIYYDKETHAGESLFYRLVARDTGLPSAAPLLKSYAKVEPVTIAELNHFITTDPPQEIDFLCTARVSRVEADKGWCYVACSKCSKKLQRTATSYECARCNNPHVVGSLRYRVEMVVTDDTAEGTFVCFDGVMTKLHNLRASEAVQLLAEEGVNPEDSVMPPFVAGMEGKTYTFQVRVTPYNFTVNHQTFTVSRIINEVERAPAPEFVDDEGDDNDDDDAPDGPNNREESGSGKGNCESSKRAGKEPVGNVYLSDLKCGPCFSTVECRLLRFWEVKNMKQGGELRRLSMLIVDLNGTIMVASISAKRLIIFRSRLIAGAVYSVSGFFVAECAPTLRLTDSPLMIMFNDLTSFDMLSVTGLELPVEGFRFRNEAELLGLANASTELPDIVAELSAVKSTVNDPPKGKNHVMATIKMDKGGSVILSLFDCQAIAFHRRLDSMRVDPKVVVATNVKPRKIGGHLFLYATSGTHIYFDKETSTGQACLSRLVNRCTGHTPVAPLIRKVAKVEPVTMAELNSFVAAAVSDDIEYMCTGTVLRLDSEKGWCYIACVKCGRKLKRTESVFVCMHCENYHAVGVPRYRVELAIADDTDEGIFVCYDGTMAKLHGLEAYEAGLITAKDGVNPEDSQMPPFVTDMQGKTYRFHVKLATYDFTAGRQSFTVTRIINMNERLPLPEFVDHGGDEGIGGSMCVNHQIHADVDYDMVSGEASLISATELSDPASPAVKKARKT</sequence>
<evidence type="ECO:0000256" key="1">
    <source>
        <dbReference type="ARBA" id="ARBA00005690"/>
    </source>
</evidence>
<dbReference type="PANTHER" id="PTHR47165">
    <property type="entry name" value="OS03G0429900 PROTEIN"/>
    <property type="match status" value="1"/>
</dbReference>
<feature type="domain" description="Replication factor A C-terminal" evidence="7">
    <location>
        <begin position="327"/>
        <end position="451"/>
    </location>
</feature>
<evidence type="ECO:0000256" key="6">
    <source>
        <dbReference type="SAM" id="MobiDB-lite"/>
    </source>
</evidence>
<keyword evidence="2" id="KW-0479">Metal-binding</keyword>
<evidence type="ECO:0000313" key="8">
    <source>
        <dbReference type="EMBL" id="KAH0873662.1"/>
    </source>
</evidence>
<evidence type="ECO:0000313" key="9">
    <source>
        <dbReference type="Proteomes" id="UP000824890"/>
    </source>
</evidence>
<keyword evidence="5" id="KW-0238">DNA-binding</keyword>
<evidence type="ECO:0000256" key="4">
    <source>
        <dbReference type="ARBA" id="ARBA00022833"/>
    </source>
</evidence>
<dbReference type="Gene3D" id="2.40.50.140">
    <property type="entry name" value="Nucleic acid-binding proteins"/>
    <property type="match status" value="6"/>
</dbReference>
<keyword evidence="4" id="KW-0862">Zinc</keyword>
<evidence type="ECO:0000256" key="5">
    <source>
        <dbReference type="ARBA" id="ARBA00023125"/>
    </source>
</evidence>
<dbReference type="Pfam" id="PF08646">
    <property type="entry name" value="Rep_fac-A_C"/>
    <property type="match status" value="2"/>
</dbReference>
<accession>A0ABQ7Z0E2</accession>
<dbReference type="InterPro" id="IPR012340">
    <property type="entry name" value="NA-bd_OB-fold"/>
</dbReference>
<dbReference type="Proteomes" id="UP000824890">
    <property type="component" value="Unassembled WGS sequence"/>
</dbReference>
<evidence type="ECO:0000256" key="2">
    <source>
        <dbReference type="ARBA" id="ARBA00022723"/>
    </source>
</evidence>
<feature type="compositionally biased region" description="Acidic residues" evidence="6">
    <location>
        <begin position="472"/>
        <end position="486"/>
    </location>
</feature>